<dbReference type="InterPro" id="IPR000073">
    <property type="entry name" value="AB_hydrolase_1"/>
</dbReference>
<gene>
    <name evidence="4" type="ORF">J2X05_001329</name>
</gene>
<keyword evidence="5" id="KW-1185">Reference proteome</keyword>
<accession>A0ABU1UW36</accession>
<evidence type="ECO:0000256" key="1">
    <source>
        <dbReference type="ARBA" id="ARBA00008645"/>
    </source>
</evidence>
<dbReference type="EMBL" id="JAVDVX010000002">
    <property type="protein sequence ID" value="MDR7089323.1"/>
    <property type="molecule type" value="Genomic_DNA"/>
</dbReference>
<dbReference type="PANTHER" id="PTHR43798:SF14">
    <property type="entry name" value="SERINE HYDROLASE-LIKE PROTEIN DDB_G0286239"/>
    <property type="match status" value="1"/>
</dbReference>
<keyword evidence="2" id="KW-0378">Hydrolase</keyword>
<feature type="domain" description="AB hydrolase-1" evidence="3">
    <location>
        <begin position="31"/>
        <end position="145"/>
    </location>
</feature>
<dbReference type="Pfam" id="PF00561">
    <property type="entry name" value="Abhydrolase_1"/>
    <property type="match status" value="1"/>
</dbReference>
<dbReference type="RefSeq" id="WP_310070277.1">
    <property type="nucleotide sequence ID" value="NZ_JAVDVX010000002.1"/>
</dbReference>
<reference evidence="4 5" key="1">
    <citation type="submission" date="2023-07" db="EMBL/GenBank/DDBJ databases">
        <title>Sorghum-associated microbial communities from plants grown in Nebraska, USA.</title>
        <authorList>
            <person name="Schachtman D."/>
        </authorList>
    </citation>
    <scope>NUCLEOTIDE SEQUENCE [LARGE SCALE GENOMIC DNA]</scope>
    <source>
        <strain evidence="4 5">BE190</strain>
    </source>
</reference>
<protein>
    <submittedName>
        <fullName evidence="4">Pimeloyl-ACP methyl ester carboxylesterase</fullName>
    </submittedName>
</protein>
<name>A0ABU1UW36_9GAMM</name>
<evidence type="ECO:0000259" key="3">
    <source>
        <dbReference type="Pfam" id="PF00561"/>
    </source>
</evidence>
<dbReference type="InterPro" id="IPR029058">
    <property type="entry name" value="AB_hydrolase_fold"/>
</dbReference>
<evidence type="ECO:0000313" key="5">
    <source>
        <dbReference type="Proteomes" id="UP001253595"/>
    </source>
</evidence>
<sequence>MAQSPGPRELRFTVNGMNFAAQEWGDSTQLPVLALHGWLDNAASFFALAPRLKNLHIVALDMAGHGQSEHRPGQMAYTPWDDINDILAVADHFGWERFVLLGHSRGAIIGTLAAGTFPERFIALGLVEGLLPEPARAEEAPKQLASAIQGLRVQQRKIPSIYPDMSIAIKARERGMFPLGHAAAKALTERGVVAQAGGVSWSTDPRLLAPSMIKLSREHLHAFVNQVSAPIKLLLAHDGLPKLYANYLHEVEQFPQVDYEVLSGGHHLHMEREVDLVAEKLNRFFSQFIK</sequence>
<dbReference type="Gene3D" id="3.40.50.1820">
    <property type="entry name" value="alpha/beta hydrolase"/>
    <property type="match status" value="1"/>
</dbReference>
<comment type="caution">
    <text evidence="4">The sequence shown here is derived from an EMBL/GenBank/DDBJ whole genome shotgun (WGS) entry which is preliminary data.</text>
</comment>
<dbReference type="SUPFAM" id="SSF53474">
    <property type="entry name" value="alpha/beta-Hydrolases"/>
    <property type="match status" value="1"/>
</dbReference>
<dbReference type="Proteomes" id="UP001253595">
    <property type="component" value="Unassembled WGS sequence"/>
</dbReference>
<dbReference type="InterPro" id="IPR050266">
    <property type="entry name" value="AB_hydrolase_sf"/>
</dbReference>
<comment type="similarity">
    <text evidence="1">Belongs to the AB hydrolase superfamily.</text>
</comment>
<proteinExistence type="inferred from homology"/>
<evidence type="ECO:0000313" key="4">
    <source>
        <dbReference type="EMBL" id="MDR7089323.1"/>
    </source>
</evidence>
<dbReference type="PANTHER" id="PTHR43798">
    <property type="entry name" value="MONOACYLGLYCEROL LIPASE"/>
    <property type="match status" value="1"/>
</dbReference>
<evidence type="ECO:0000256" key="2">
    <source>
        <dbReference type="ARBA" id="ARBA00022801"/>
    </source>
</evidence>
<organism evidence="4 5">
    <name type="scientific">Cellvibrio fibrivorans</name>
    <dbReference type="NCBI Taxonomy" id="126350"/>
    <lineage>
        <taxon>Bacteria</taxon>
        <taxon>Pseudomonadati</taxon>
        <taxon>Pseudomonadota</taxon>
        <taxon>Gammaproteobacteria</taxon>
        <taxon>Cellvibrionales</taxon>
        <taxon>Cellvibrionaceae</taxon>
        <taxon>Cellvibrio</taxon>
    </lineage>
</organism>